<proteinExistence type="predicted"/>
<reference evidence="2" key="1">
    <citation type="submission" date="2016-03" db="EMBL/GenBank/DDBJ databases">
        <authorList>
            <person name="Ray J."/>
            <person name="Price M."/>
            <person name="Deutschbauer A."/>
        </authorList>
    </citation>
    <scope>NUCLEOTIDE SEQUENCE [LARGE SCALE GENOMIC DNA]</scope>
    <source>
        <strain evidence="2">FW300-N1B4</strain>
    </source>
</reference>
<accession>A0A161Z9T9</accession>
<protein>
    <submittedName>
        <fullName evidence="1">Uncharacterized protein</fullName>
    </submittedName>
</protein>
<dbReference type="EMBL" id="LUKJ01000002">
    <property type="protein sequence ID" value="KZN20487.1"/>
    <property type="molecule type" value="Genomic_DNA"/>
</dbReference>
<dbReference type="RefSeq" id="WP_063340533.1">
    <property type="nucleotide sequence ID" value="NZ_LUKJ01000002.1"/>
</dbReference>
<name>A0A161Z9T9_PSEFL</name>
<sequence>MARQFEATWSKLYQEPGARIVDVEFFLDPDRNYEKADVQKIVALEVGESLELDGTDHTVKRIADM</sequence>
<comment type="caution">
    <text evidence="1">The sequence shown here is derived from an EMBL/GenBank/DDBJ whole genome shotgun (WGS) entry which is preliminary data.</text>
</comment>
<organism evidence="1 2">
    <name type="scientific">Pseudomonas fluorescens</name>
    <dbReference type="NCBI Taxonomy" id="294"/>
    <lineage>
        <taxon>Bacteria</taxon>
        <taxon>Pseudomonadati</taxon>
        <taxon>Pseudomonadota</taxon>
        <taxon>Gammaproteobacteria</taxon>
        <taxon>Pseudomonadales</taxon>
        <taxon>Pseudomonadaceae</taxon>
        <taxon>Pseudomonas</taxon>
    </lineage>
</organism>
<gene>
    <name evidence="1" type="ORF">A1D17_02805</name>
</gene>
<dbReference type="Proteomes" id="UP000076489">
    <property type="component" value="Unassembled WGS sequence"/>
</dbReference>
<dbReference type="AlphaFoldDB" id="A0A161Z9T9"/>
<evidence type="ECO:0000313" key="1">
    <source>
        <dbReference type="EMBL" id="KZN20487.1"/>
    </source>
</evidence>
<evidence type="ECO:0000313" key="2">
    <source>
        <dbReference type="Proteomes" id="UP000076489"/>
    </source>
</evidence>
<reference evidence="1 2" key="2">
    <citation type="journal article" date="2018" name="Nature">
        <title>Mutant phenotypes for thousands of bacterial genes of unknown function.</title>
        <authorList>
            <person name="Price M.N."/>
            <person name="Wetmore K.M."/>
            <person name="Waters R.J."/>
            <person name="Callaghan M."/>
            <person name="Ray J."/>
            <person name="Liu H."/>
            <person name="Kuehl J.V."/>
            <person name="Melnyk R.A."/>
            <person name="Lamson J.S."/>
            <person name="Suh Y."/>
            <person name="Carlson H.K."/>
            <person name="Esquivel Z."/>
            <person name="Sadeeshkumar H."/>
            <person name="Chakraborty R."/>
            <person name="Zane G.M."/>
            <person name="Rubin B.E."/>
            <person name="Wall J.D."/>
            <person name="Visel A."/>
            <person name="Bristow J."/>
            <person name="Blow M.J."/>
            <person name="Arkin A.P."/>
            <person name="Deutschbauer A.M."/>
        </authorList>
    </citation>
    <scope>NUCLEOTIDE SEQUENCE [LARGE SCALE GENOMIC DNA]</scope>
    <source>
        <strain evidence="1 2">FW300-N1B4</strain>
    </source>
</reference>